<dbReference type="GO" id="GO:0031625">
    <property type="term" value="F:ubiquitin protein ligase binding"/>
    <property type="evidence" value="ECO:0007669"/>
    <property type="project" value="TreeGrafter"/>
</dbReference>
<accession>A0AAV5QJK8</accession>
<dbReference type="InterPro" id="IPR050357">
    <property type="entry name" value="Arrestin_domain-protein"/>
</dbReference>
<sequence>MFSRHHHNDLILFDVRLKSTFKDMILLKGSEVDSPAYLVEGSVVFSLAAPIPVKKVTLRLTGTFKLEFFEVIKENGSQHSIPVKEEKALFHCYWENLLVDSQGEIKILDGQQVHGATNQQDNATDNINAEDDNNNSVPEVDLENSTYISDLNLSDSGPESHKMASIRKNKSSSALNLGFKTKTFMKYSHSSSNLITLSDSSNVFGTPFHELSKLNDEALEGKTFMLPAGNYDLPFKIIIPGTISETVEGLKGGSILYKFQATLQKGNTNHTYQPNLKFYKSSGHTGSNKITKNRYVRVFRTLPPETLLVPESLSISNIWPSKVQYAMSILSKHVSIGSKFAIDIKLIPLMKYLRLGKISLSVIEYYAYKGKGNEIYDDNHRVVHKIIEPSIDDDLYKLHTDQIDDAGDMENQEAESATTNVAKMASSDDEVDTIIKINQDSWQVKTFLQIPSKLKDVTQDCDLKNDLIKVRHKLKLKVSLMNPDSHVSELRANLPIVLFINPNVNVYGRYVAMDNTGKTHFRSLEDSLFTMGPSSDSEGARPTSPGIIGDNALGGLNQNDPYSENSMLRNNNGHLFLNELSVPPDYQHHVYDRKFDPNKPAFPEDSLQSTNGQSDDDLRFSTERQREDASDSTSTPVPGTHTDPSPSTGGLTPSSSSTHPLIRKVSIEQLSKVPSYHEAIEGFNSSFNNFQLAPLYESERAAGAEHSNPHGSRPGQ</sequence>
<feature type="compositionally biased region" description="Basic and acidic residues" evidence="1">
    <location>
        <begin position="616"/>
        <end position="629"/>
    </location>
</feature>
<dbReference type="GO" id="GO:0070086">
    <property type="term" value="P:ubiquitin-dependent endocytosis"/>
    <property type="evidence" value="ECO:0007669"/>
    <property type="project" value="TreeGrafter"/>
</dbReference>
<dbReference type="GO" id="GO:0005886">
    <property type="term" value="C:plasma membrane"/>
    <property type="evidence" value="ECO:0007669"/>
    <property type="project" value="TreeGrafter"/>
</dbReference>
<comment type="caution">
    <text evidence="3">The sequence shown here is derived from an EMBL/GenBank/DDBJ whole genome shotgun (WGS) entry which is preliminary data.</text>
</comment>
<protein>
    <submittedName>
        <fullName evidence="3">Art5 protein</fullName>
    </submittedName>
</protein>
<dbReference type="GeneID" id="90072850"/>
<dbReference type="InterPro" id="IPR014752">
    <property type="entry name" value="Arrestin-like_C"/>
</dbReference>
<dbReference type="InterPro" id="IPR011022">
    <property type="entry name" value="Arrestin_C-like"/>
</dbReference>
<dbReference type="EMBL" id="BTFZ01000004">
    <property type="protein sequence ID" value="GMM34871.1"/>
    <property type="molecule type" value="Genomic_DNA"/>
</dbReference>
<gene>
    <name evidence="3" type="ORF">DASC09_021960</name>
</gene>
<evidence type="ECO:0000259" key="2">
    <source>
        <dbReference type="SMART" id="SM01017"/>
    </source>
</evidence>
<evidence type="ECO:0000256" key="1">
    <source>
        <dbReference type="SAM" id="MobiDB-lite"/>
    </source>
</evidence>
<dbReference type="Pfam" id="PF02752">
    <property type="entry name" value="Arrestin_C"/>
    <property type="match status" value="1"/>
</dbReference>
<dbReference type="AlphaFoldDB" id="A0AAV5QJK8"/>
<keyword evidence="4" id="KW-1185">Reference proteome</keyword>
<evidence type="ECO:0000313" key="3">
    <source>
        <dbReference type="EMBL" id="GMM34871.1"/>
    </source>
</evidence>
<name>A0AAV5QJK8_9ASCO</name>
<dbReference type="GO" id="GO:0030674">
    <property type="term" value="F:protein-macromolecule adaptor activity"/>
    <property type="evidence" value="ECO:0007669"/>
    <property type="project" value="TreeGrafter"/>
</dbReference>
<reference evidence="3 4" key="1">
    <citation type="journal article" date="2023" name="Elife">
        <title>Identification of key yeast species and microbe-microbe interactions impacting larval growth of Drosophila in the wild.</title>
        <authorList>
            <person name="Mure A."/>
            <person name="Sugiura Y."/>
            <person name="Maeda R."/>
            <person name="Honda K."/>
            <person name="Sakurai N."/>
            <person name="Takahashi Y."/>
            <person name="Watada M."/>
            <person name="Katoh T."/>
            <person name="Gotoh A."/>
            <person name="Gotoh Y."/>
            <person name="Taniguchi I."/>
            <person name="Nakamura K."/>
            <person name="Hayashi T."/>
            <person name="Katayama T."/>
            <person name="Uemura T."/>
            <person name="Hattori Y."/>
        </authorList>
    </citation>
    <scope>NUCLEOTIDE SEQUENCE [LARGE SCALE GENOMIC DNA]</scope>
    <source>
        <strain evidence="3 4">SC-9</strain>
    </source>
</reference>
<feature type="region of interest" description="Disordered" evidence="1">
    <location>
        <begin position="589"/>
        <end position="659"/>
    </location>
</feature>
<evidence type="ECO:0000313" key="4">
    <source>
        <dbReference type="Proteomes" id="UP001360560"/>
    </source>
</evidence>
<feature type="compositionally biased region" description="Polar residues" evidence="1">
    <location>
        <begin position="556"/>
        <end position="567"/>
    </location>
</feature>
<dbReference type="GO" id="GO:0005829">
    <property type="term" value="C:cytosol"/>
    <property type="evidence" value="ECO:0007669"/>
    <property type="project" value="TreeGrafter"/>
</dbReference>
<organism evidence="3 4">
    <name type="scientific">Saccharomycopsis crataegensis</name>
    <dbReference type="NCBI Taxonomy" id="43959"/>
    <lineage>
        <taxon>Eukaryota</taxon>
        <taxon>Fungi</taxon>
        <taxon>Dikarya</taxon>
        <taxon>Ascomycota</taxon>
        <taxon>Saccharomycotina</taxon>
        <taxon>Saccharomycetes</taxon>
        <taxon>Saccharomycopsidaceae</taxon>
        <taxon>Saccharomycopsis</taxon>
    </lineage>
</organism>
<feature type="region of interest" description="Disordered" evidence="1">
    <location>
        <begin position="532"/>
        <end position="567"/>
    </location>
</feature>
<proteinExistence type="predicted"/>
<dbReference type="PANTHER" id="PTHR11188">
    <property type="entry name" value="ARRESTIN DOMAIN CONTAINING PROTEIN"/>
    <property type="match status" value="1"/>
</dbReference>
<dbReference type="PANTHER" id="PTHR11188:SF62">
    <property type="entry name" value="ARRESTIN-RELATED TRAFFICKING ADAPTER 5"/>
    <property type="match status" value="1"/>
</dbReference>
<dbReference type="RefSeq" id="XP_064851871.1">
    <property type="nucleotide sequence ID" value="XM_064995799.1"/>
</dbReference>
<dbReference type="SMART" id="SM01017">
    <property type="entry name" value="Arrestin_C"/>
    <property type="match status" value="1"/>
</dbReference>
<dbReference type="Gene3D" id="2.60.40.640">
    <property type="match status" value="1"/>
</dbReference>
<feature type="compositionally biased region" description="Low complexity" evidence="1">
    <location>
        <begin position="642"/>
        <end position="659"/>
    </location>
</feature>
<feature type="domain" description="Arrestin C-terminal-like" evidence="2">
    <location>
        <begin position="319"/>
        <end position="503"/>
    </location>
</feature>
<dbReference type="Proteomes" id="UP001360560">
    <property type="component" value="Unassembled WGS sequence"/>
</dbReference>